<dbReference type="PANTHER" id="PTHR43433:SF5">
    <property type="entry name" value="AB HYDROLASE-1 DOMAIN-CONTAINING PROTEIN"/>
    <property type="match status" value="1"/>
</dbReference>
<feature type="domain" description="AB hydrolase-1" evidence="1">
    <location>
        <begin position="33"/>
        <end position="171"/>
    </location>
</feature>
<evidence type="ECO:0000259" key="1">
    <source>
        <dbReference type="Pfam" id="PF00561"/>
    </source>
</evidence>
<dbReference type="EMBL" id="JAUSQM010000001">
    <property type="protein sequence ID" value="MDP9822288.1"/>
    <property type="molecule type" value="Genomic_DNA"/>
</dbReference>
<dbReference type="Proteomes" id="UP001240447">
    <property type="component" value="Unassembled WGS sequence"/>
</dbReference>
<protein>
    <submittedName>
        <fullName evidence="2">Pimeloyl-ACP methyl ester carboxylesterase</fullName>
    </submittedName>
</protein>
<sequence>MSSRTAEGPQEHDVTIDGRSVRVRDAGDPDGAPIVYFHGTPGSRLDVGFGDGAATQAGVRVISFDRPGYGRSSPAAYDLESVARDALQIATDLGVDRFAALGWSGGGPFALATAAYGGDRVSAVGVAGGLAPPQEMPGGTDAFTPEDQRALSYLPDDPSGAALAFREANQGTLQLLLSARNDDADARWIDWMWGQTDPTVVADPALRTALRTVLDEGLRQGPTGVCWDNVAWGGPWGFALTEVRARAHLWYGEDDQMVPPANGRWLAAQLPQAALTSYADEGHLTPMRHWAEMMRALTA</sequence>
<evidence type="ECO:0000313" key="2">
    <source>
        <dbReference type="EMBL" id="MDP9822288.1"/>
    </source>
</evidence>
<dbReference type="Gene3D" id="3.40.50.1820">
    <property type="entry name" value="alpha/beta hydrolase"/>
    <property type="match status" value="1"/>
</dbReference>
<comment type="caution">
    <text evidence="2">The sequence shown here is derived from an EMBL/GenBank/DDBJ whole genome shotgun (WGS) entry which is preliminary data.</text>
</comment>
<proteinExistence type="predicted"/>
<keyword evidence="3" id="KW-1185">Reference proteome</keyword>
<gene>
    <name evidence="2" type="ORF">J2S59_002097</name>
</gene>
<dbReference type="RefSeq" id="WP_068125243.1">
    <property type="nucleotide sequence ID" value="NZ_CCXJ01000826.2"/>
</dbReference>
<reference evidence="2 3" key="1">
    <citation type="submission" date="2023-07" db="EMBL/GenBank/DDBJ databases">
        <title>Sequencing the genomes of 1000 actinobacteria strains.</title>
        <authorList>
            <person name="Klenk H.-P."/>
        </authorList>
    </citation>
    <scope>NUCLEOTIDE SEQUENCE [LARGE SCALE GENOMIC DNA]</scope>
    <source>
        <strain evidence="2 3">GD13</strain>
    </source>
</reference>
<organism evidence="2 3">
    <name type="scientific">Nocardioides massiliensis</name>
    <dbReference type="NCBI Taxonomy" id="1325935"/>
    <lineage>
        <taxon>Bacteria</taxon>
        <taxon>Bacillati</taxon>
        <taxon>Actinomycetota</taxon>
        <taxon>Actinomycetes</taxon>
        <taxon>Propionibacteriales</taxon>
        <taxon>Nocardioidaceae</taxon>
        <taxon>Nocardioides</taxon>
    </lineage>
</organism>
<dbReference type="InterPro" id="IPR000073">
    <property type="entry name" value="AB_hydrolase_1"/>
</dbReference>
<evidence type="ECO:0000313" key="3">
    <source>
        <dbReference type="Proteomes" id="UP001240447"/>
    </source>
</evidence>
<dbReference type="InterPro" id="IPR029058">
    <property type="entry name" value="AB_hydrolase_fold"/>
</dbReference>
<dbReference type="PANTHER" id="PTHR43433">
    <property type="entry name" value="HYDROLASE, ALPHA/BETA FOLD FAMILY PROTEIN"/>
    <property type="match status" value="1"/>
</dbReference>
<dbReference type="SUPFAM" id="SSF53474">
    <property type="entry name" value="alpha/beta-Hydrolases"/>
    <property type="match status" value="1"/>
</dbReference>
<name>A0ABT9NPJ8_9ACTN</name>
<dbReference type="InterPro" id="IPR050471">
    <property type="entry name" value="AB_hydrolase"/>
</dbReference>
<dbReference type="Pfam" id="PF00561">
    <property type="entry name" value="Abhydrolase_1"/>
    <property type="match status" value="1"/>
</dbReference>
<accession>A0ABT9NPJ8</accession>